<evidence type="ECO:0000256" key="1">
    <source>
        <dbReference type="SAM" id="Coils"/>
    </source>
</evidence>
<feature type="compositionally biased region" description="Polar residues" evidence="2">
    <location>
        <begin position="824"/>
        <end position="836"/>
    </location>
</feature>
<sequence>MQCNEFIGDCGASSTTTTTTSTNDVVDGCPVVINKTGLPCGEISGLEILDEFRELYKARIKNIDKHDDKSSELKIKIMTEWIRDLDEQNTMLVKTVKELEDAACSRVKVLEHKLQETSGILSNSMTQIGKPSQDTLNDLAQRINYLEQEEQTLKNNIEYLNSDIRGLIQLLERISTKNHWNLEGIDFFSINKNDIPIPNEWTSGQGGGDDDNVDKIEYQMELHHRIADLNKIIQNKEEKIQIYKSKFELLRDKLNKRQEVDGSDDDIIQMLELVGSELNKDKSNENSIEDVDCLKFKIEDKTRIIQELTDQLNKLEKESLETREALAVEVAEKHDSNIRFKNELTDLGENYNLVTKKLKYQDELIKKMRDQLKNDKTDISSSSNNKKIDENKNDNIISSLEKIKNMMETESNCLLNLKQEFFTIHPIFNNMEKYKIDSEEFITSINKLSKNIDKLSSICLEKTKSIIEFEYVLQEVRENKNIIIENDIEITREQFGLMAEFRLCTVEVQASTEDIKDEIEEILSCLKSRNNVFIELKKLLSSTNNNIHMKNDNIKKLINNLKADHDEKMENKMMIVLQKSNLKDIENEMIEMFNRIKNNTPDNAVLLLIKKALDTIDNINCRLNVFVTKETEGLSLFNDANLLLDDVNKNTNTLETEIKQVLINDGVIEKIFTDRFKKLDKIESELDYAHTRLQDNLENIIAMSERAAADDDDDDKPVKKMKIEQLVESLSSKDKLLEHKEEIIRIQKSSIQVAEEELKNLDERLQMKINEQVRIINNYLEEKKHLIEQSQLQNQTIRHLQDALVDAKKGLSKSPIISHRDNKTPTVFNNNDIQEI</sequence>
<evidence type="ECO:0000256" key="2">
    <source>
        <dbReference type="SAM" id="MobiDB-lite"/>
    </source>
</evidence>
<feature type="coiled-coil region" evidence="1">
    <location>
        <begin position="744"/>
        <end position="771"/>
    </location>
</feature>
<dbReference type="AlphaFoldDB" id="A0A834XQX8"/>
<proteinExistence type="predicted"/>
<keyword evidence="1" id="KW-0175">Coiled coil</keyword>
<keyword evidence="4" id="KW-1185">Reference proteome</keyword>
<comment type="caution">
    <text evidence="3">The sequence shown here is derived from an EMBL/GenBank/DDBJ whole genome shotgun (WGS) entry which is preliminary data.</text>
</comment>
<evidence type="ECO:0000313" key="4">
    <source>
        <dbReference type="Proteomes" id="UP000639338"/>
    </source>
</evidence>
<gene>
    <name evidence="3" type="ORF">HCN44_008699</name>
</gene>
<feature type="coiled-coil region" evidence="1">
    <location>
        <begin position="298"/>
        <end position="325"/>
    </location>
</feature>
<protein>
    <submittedName>
        <fullName evidence="3">Uncharacterized protein</fullName>
    </submittedName>
</protein>
<feature type="coiled-coil region" evidence="1">
    <location>
        <begin position="136"/>
        <end position="163"/>
    </location>
</feature>
<dbReference type="EMBL" id="JACMRX010000005">
    <property type="protein sequence ID" value="KAF7990025.1"/>
    <property type="molecule type" value="Genomic_DNA"/>
</dbReference>
<feature type="region of interest" description="Disordered" evidence="2">
    <location>
        <begin position="815"/>
        <end position="836"/>
    </location>
</feature>
<dbReference type="OrthoDB" id="6350415at2759"/>
<feature type="coiled-coil region" evidence="1">
    <location>
        <begin position="226"/>
        <end position="253"/>
    </location>
</feature>
<accession>A0A834XQX8</accession>
<evidence type="ECO:0000313" key="3">
    <source>
        <dbReference type="EMBL" id="KAF7990025.1"/>
    </source>
</evidence>
<organism evidence="3 4">
    <name type="scientific">Aphidius gifuensis</name>
    <name type="common">Parasitoid wasp</name>
    <dbReference type="NCBI Taxonomy" id="684658"/>
    <lineage>
        <taxon>Eukaryota</taxon>
        <taxon>Metazoa</taxon>
        <taxon>Ecdysozoa</taxon>
        <taxon>Arthropoda</taxon>
        <taxon>Hexapoda</taxon>
        <taxon>Insecta</taxon>
        <taxon>Pterygota</taxon>
        <taxon>Neoptera</taxon>
        <taxon>Endopterygota</taxon>
        <taxon>Hymenoptera</taxon>
        <taxon>Apocrita</taxon>
        <taxon>Ichneumonoidea</taxon>
        <taxon>Braconidae</taxon>
        <taxon>Aphidiinae</taxon>
        <taxon>Aphidius</taxon>
    </lineage>
</organism>
<name>A0A834XQX8_APHGI</name>
<reference evidence="3 4" key="1">
    <citation type="submission" date="2020-08" db="EMBL/GenBank/DDBJ databases">
        <title>Aphidius gifuensis genome sequencing and assembly.</title>
        <authorList>
            <person name="Du Z."/>
        </authorList>
    </citation>
    <scope>NUCLEOTIDE SEQUENCE [LARGE SCALE GENOMIC DNA]</scope>
    <source>
        <strain evidence="3">YNYX2018</strain>
        <tissue evidence="3">Adults</tissue>
    </source>
</reference>
<dbReference type="Proteomes" id="UP000639338">
    <property type="component" value="Unassembled WGS sequence"/>
</dbReference>